<dbReference type="PANTHER" id="PTHR31123">
    <property type="entry name" value="ACCUMULATION OF DYADS PROTEIN 2-RELATED"/>
    <property type="match status" value="1"/>
</dbReference>
<feature type="transmembrane region" description="Helical" evidence="7">
    <location>
        <begin position="56"/>
        <end position="73"/>
    </location>
</feature>
<reference evidence="8 9" key="1">
    <citation type="submission" date="2018-02" db="EMBL/GenBank/DDBJ databases">
        <title>The genomes of Aspergillus section Nigri reveals drivers in fungal speciation.</title>
        <authorList>
            <consortium name="DOE Joint Genome Institute"/>
            <person name="Vesth T.C."/>
            <person name="Nybo J."/>
            <person name="Theobald S."/>
            <person name="Brandl J."/>
            <person name="Frisvad J.C."/>
            <person name="Nielsen K.F."/>
            <person name="Lyhne E.K."/>
            <person name="Kogle M.E."/>
            <person name="Kuo A."/>
            <person name="Riley R."/>
            <person name="Clum A."/>
            <person name="Nolan M."/>
            <person name="Lipzen A."/>
            <person name="Salamov A."/>
            <person name="Henrissat B."/>
            <person name="Wiebenga A."/>
            <person name="De vries R.P."/>
            <person name="Grigoriev I.V."/>
            <person name="Mortensen U.H."/>
            <person name="Andersen M.R."/>
            <person name="Baker S.E."/>
        </authorList>
    </citation>
    <scope>NUCLEOTIDE SEQUENCE [LARGE SCALE GENOMIC DNA]</scope>
    <source>
        <strain evidence="8 9">CBS 115571</strain>
    </source>
</reference>
<evidence type="ECO:0000313" key="9">
    <source>
        <dbReference type="Proteomes" id="UP000249829"/>
    </source>
</evidence>
<evidence type="ECO:0000256" key="6">
    <source>
        <dbReference type="SAM" id="MobiDB-lite"/>
    </source>
</evidence>
<protein>
    <submittedName>
        <fullName evidence="8">Uncharacterized protein</fullName>
    </submittedName>
</protein>
<keyword evidence="4 7" id="KW-1133">Transmembrane helix</keyword>
<dbReference type="AlphaFoldDB" id="A0A2V5H4C4"/>
<evidence type="ECO:0000256" key="7">
    <source>
        <dbReference type="SAM" id="Phobius"/>
    </source>
</evidence>
<feature type="transmembrane region" description="Helical" evidence="7">
    <location>
        <begin position="85"/>
        <end position="105"/>
    </location>
</feature>
<dbReference type="PANTHER" id="PTHR31123:SF7">
    <property type="entry name" value="MARVEL DOMAIN-CONTAINING PROTEIN"/>
    <property type="match status" value="1"/>
</dbReference>
<keyword evidence="9" id="KW-1185">Reference proteome</keyword>
<keyword evidence="3 7" id="KW-0812">Transmembrane</keyword>
<comment type="similarity">
    <text evidence="2">Belongs to the acetate uptake transporter (AceTr) (TC 2.A.96) family.</text>
</comment>
<name>A0A2V5H4C4_ASPV1</name>
<feature type="transmembrane region" description="Helical" evidence="7">
    <location>
        <begin position="182"/>
        <end position="201"/>
    </location>
</feature>
<evidence type="ECO:0000256" key="3">
    <source>
        <dbReference type="ARBA" id="ARBA00022692"/>
    </source>
</evidence>
<feature type="transmembrane region" description="Helical" evidence="7">
    <location>
        <begin position="31"/>
        <end position="50"/>
    </location>
</feature>
<evidence type="ECO:0000256" key="1">
    <source>
        <dbReference type="ARBA" id="ARBA00004141"/>
    </source>
</evidence>
<dbReference type="EMBL" id="KZ825139">
    <property type="protein sequence ID" value="PYI18908.1"/>
    <property type="molecule type" value="Genomic_DNA"/>
</dbReference>
<evidence type="ECO:0000256" key="2">
    <source>
        <dbReference type="ARBA" id="ARBA00005587"/>
    </source>
</evidence>
<feature type="region of interest" description="Disordered" evidence="6">
    <location>
        <begin position="1"/>
        <end position="21"/>
    </location>
</feature>
<gene>
    <name evidence="8" type="ORF">BO99DRAFT_482186</name>
</gene>
<organism evidence="8 9">
    <name type="scientific">Aspergillus violaceofuscus (strain CBS 115571)</name>
    <dbReference type="NCBI Taxonomy" id="1450538"/>
    <lineage>
        <taxon>Eukaryota</taxon>
        <taxon>Fungi</taxon>
        <taxon>Dikarya</taxon>
        <taxon>Ascomycota</taxon>
        <taxon>Pezizomycotina</taxon>
        <taxon>Eurotiomycetes</taxon>
        <taxon>Eurotiomycetidae</taxon>
        <taxon>Eurotiales</taxon>
        <taxon>Aspergillaceae</taxon>
        <taxon>Aspergillus</taxon>
    </lineage>
</organism>
<evidence type="ECO:0000313" key="8">
    <source>
        <dbReference type="EMBL" id="PYI18908.1"/>
    </source>
</evidence>
<evidence type="ECO:0000256" key="4">
    <source>
        <dbReference type="ARBA" id="ARBA00022989"/>
    </source>
</evidence>
<dbReference type="Proteomes" id="UP000249829">
    <property type="component" value="Unassembled WGS sequence"/>
</dbReference>
<dbReference type="NCBIfam" id="NF038013">
    <property type="entry name" value="AceTr_1"/>
    <property type="match status" value="1"/>
</dbReference>
<dbReference type="InterPro" id="IPR000791">
    <property type="entry name" value="Gpr1/Fun34/SatP-like"/>
</dbReference>
<keyword evidence="5 7" id="KW-0472">Membrane</keyword>
<feature type="transmembrane region" description="Helical" evidence="7">
    <location>
        <begin position="125"/>
        <end position="144"/>
    </location>
</feature>
<comment type="subcellular location">
    <subcellularLocation>
        <location evidence="1">Membrane</location>
        <topology evidence="1">Multi-pass membrane protein</topology>
    </subcellularLocation>
</comment>
<proteinExistence type="inferred from homology"/>
<evidence type="ECO:0000256" key="5">
    <source>
        <dbReference type="ARBA" id="ARBA00023136"/>
    </source>
</evidence>
<dbReference type="InterPro" id="IPR051633">
    <property type="entry name" value="AceTr"/>
</dbReference>
<dbReference type="Pfam" id="PF01184">
    <property type="entry name" value="Gpr1_Fun34_YaaH"/>
    <property type="match status" value="1"/>
</dbReference>
<dbReference type="OMA" id="FCFTLDA"/>
<dbReference type="GO" id="GO:0005886">
    <property type="term" value="C:plasma membrane"/>
    <property type="evidence" value="ECO:0007669"/>
    <property type="project" value="TreeGrafter"/>
</dbReference>
<dbReference type="GO" id="GO:0015123">
    <property type="term" value="F:acetate transmembrane transporter activity"/>
    <property type="evidence" value="ECO:0007669"/>
    <property type="project" value="TreeGrafter"/>
</dbReference>
<sequence>MSDSPERNKQLLGPGIGPNSRSPHLANPGPLGFGAFATTLMTLSFSMMGFRSVSNQTVFIANLCFLAGIGLLISAQWEMVKGNTFAYTVLGAFAFYYGGYGVLLMPPLGIVDSYGGKTAEYYNAFGLYLAVWSILNFFFFVASLPTNVVNITIYGALELSYIFNCTANFMMADGHSALGDTFTTIAGAFGMVSALAGFYMLGHNLCQDALPFEIPLIPTSRVFFNSQRSTVLK</sequence>
<accession>A0A2V5H4C4</accession>